<sequence>MKFPDVDTMTPGEIDHAIAYYTVGSALHAAHRAEVERQRDDPTVSEAVFRIVCKEFKEGKAKRQTNRMVLIMLRNRKVAYKRTKRATTKEEEEEETARAQVEAMMRVERREALWDIAKKETERRVAEEQRKKAKAQEDADDK</sequence>
<reference evidence="2 3" key="1">
    <citation type="submission" date="2016-06" db="EMBL/GenBank/DDBJ databases">
        <authorList>
            <person name="Kjaerup R.B."/>
            <person name="Dalgaard T.S."/>
            <person name="Juul-Madsen H.R."/>
        </authorList>
    </citation>
    <scope>NUCLEOTIDE SEQUENCE [LARGE SCALE GENOMIC DNA]</scope>
</reference>
<dbReference type="EMBL" id="LT853696">
    <property type="protein sequence ID" value="SMQ51338.1"/>
    <property type="molecule type" value="Genomic_DNA"/>
</dbReference>
<evidence type="ECO:0000256" key="1">
    <source>
        <dbReference type="SAM" id="MobiDB-lite"/>
    </source>
</evidence>
<protein>
    <submittedName>
        <fullName evidence="2">Uncharacterized protein</fullName>
    </submittedName>
</protein>
<evidence type="ECO:0000313" key="2">
    <source>
        <dbReference type="EMBL" id="SMQ51338.1"/>
    </source>
</evidence>
<dbReference type="AlphaFoldDB" id="A0A1X7RV81"/>
<name>A0A1X7RV81_ZYMT9</name>
<keyword evidence="3" id="KW-1185">Reference proteome</keyword>
<gene>
    <name evidence="2" type="ORF">ZT3D7_G6491</name>
</gene>
<dbReference type="Proteomes" id="UP000215127">
    <property type="component" value="Chromosome 5"/>
</dbReference>
<evidence type="ECO:0000313" key="3">
    <source>
        <dbReference type="Proteomes" id="UP000215127"/>
    </source>
</evidence>
<feature type="region of interest" description="Disordered" evidence="1">
    <location>
        <begin position="121"/>
        <end position="142"/>
    </location>
</feature>
<proteinExistence type="predicted"/>
<organism evidence="2 3">
    <name type="scientific">Zymoseptoria tritici (strain ST99CH_3D7)</name>
    <dbReference type="NCBI Taxonomy" id="1276538"/>
    <lineage>
        <taxon>Eukaryota</taxon>
        <taxon>Fungi</taxon>
        <taxon>Dikarya</taxon>
        <taxon>Ascomycota</taxon>
        <taxon>Pezizomycotina</taxon>
        <taxon>Dothideomycetes</taxon>
        <taxon>Dothideomycetidae</taxon>
        <taxon>Mycosphaerellales</taxon>
        <taxon>Mycosphaerellaceae</taxon>
        <taxon>Zymoseptoria</taxon>
    </lineage>
</organism>
<accession>A0A1X7RV81</accession>